<protein>
    <recommendedName>
        <fullName evidence="1">Neutral/alkaline non-lysosomal ceramidase N-terminal domain-containing protein</fullName>
    </recommendedName>
</protein>
<dbReference type="GO" id="GO:0042759">
    <property type="term" value="P:long-chain fatty acid biosynthetic process"/>
    <property type="evidence" value="ECO:0007669"/>
    <property type="project" value="TreeGrafter"/>
</dbReference>
<sequence length="171" mass="18620">MYNEKNVAISGIHTHAGPGGYLQYFNWYATHGTSMSRTNSLITGDNKGATAHFMEDWAEQKGYPKGGDSIYPGIATAIRDNRVHRRVPIIIPQPHENSSEQVKGKIDYSQTILDFSQLEVTLDSSDGGQEVVKTCPAAMGFAFAVGTTDGPGAFDFKQGTSRLIVQILACY</sequence>
<dbReference type="InterPro" id="IPR006823">
    <property type="entry name" value="Ceramidase_alk"/>
</dbReference>
<gene>
    <name evidence="2" type="ORF">Cni_G22896</name>
</gene>
<keyword evidence="3" id="KW-1185">Reference proteome</keyword>
<dbReference type="PANTHER" id="PTHR12670">
    <property type="entry name" value="CERAMIDASE"/>
    <property type="match status" value="1"/>
</dbReference>
<dbReference type="EMBL" id="CP136896">
    <property type="protein sequence ID" value="WOL14116.1"/>
    <property type="molecule type" value="Genomic_DNA"/>
</dbReference>
<dbReference type="InterPro" id="IPR031329">
    <property type="entry name" value="NEUT/ALK_ceramidase_N"/>
</dbReference>
<organism evidence="2 3">
    <name type="scientific">Canna indica</name>
    <name type="common">Indian-shot</name>
    <dbReference type="NCBI Taxonomy" id="4628"/>
    <lineage>
        <taxon>Eukaryota</taxon>
        <taxon>Viridiplantae</taxon>
        <taxon>Streptophyta</taxon>
        <taxon>Embryophyta</taxon>
        <taxon>Tracheophyta</taxon>
        <taxon>Spermatophyta</taxon>
        <taxon>Magnoliopsida</taxon>
        <taxon>Liliopsida</taxon>
        <taxon>Zingiberales</taxon>
        <taxon>Cannaceae</taxon>
        <taxon>Canna</taxon>
    </lineage>
</organism>
<evidence type="ECO:0000259" key="1">
    <source>
        <dbReference type="Pfam" id="PF04734"/>
    </source>
</evidence>
<accession>A0AAQ3QLZ7</accession>
<feature type="domain" description="Neutral/alkaline non-lysosomal ceramidase N-terminal" evidence="1">
    <location>
        <begin position="24"/>
        <end position="70"/>
    </location>
</feature>
<evidence type="ECO:0000313" key="2">
    <source>
        <dbReference type="EMBL" id="WOL14116.1"/>
    </source>
</evidence>
<feature type="domain" description="Neutral/alkaline non-lysosomal ceramidase N-terminal" evidence="1">
    <location>
        <begin position="96"/>
        <end position="161"/>
    </location>
</feature>
<reference evidence="2 3" key="1">
    <citation type="submission" date="2023-10" db="EMBL/GenBank/DDBJ databases">
        <title>Chromosome-scale genome assembly provides insights into flower coloration mechanisms of Canna indica.</title>
        <authorList>
            <person name="Li C."/>
        </authorList>
    </citation>
    <scope>NUCLEOTIDE SEQUENCE [LARGE SCALE GENOMIC DNA]</scope>
    <source>
        <tissue evidence="2">Flower</tissue>
    </source>
</reference>
<dbReference type="Pfam" id="PF04734">
    <property type="entry name" value="Ceramidase_alk"/>
    <property type="match status" value="2"/>
</dbReference>
<evidence type="ECO:0000313" key="3">
    <source>
        <dbReference type="Proteomes" id="UP001327560"/>
    </source>
</evidence>
<dbReference type="GO" id="GO:0046512">
    <property type="term" value="P:sphingosine biosynthetic process"/>
    <property type="evidence" value="ECO:0007669"/>
    <property type="project" value="TreeGrafter"/>
</dbReference>
<dbReference type="AlphaFoldDB" id="A0AAQ3QLZ7"/>
<proteinExistence type="predicted"/>
<name>A0AAQ3QLZ7_9LILI</name>
<dbReference type="Proteomes" id="UP001327560">
    <property type="component" value="Chromosome 7"/>
</dbReference>
<dbReference type="GO" id="GO:0046514">
    <property type="term" value="P:ceramide catabolic process"/>
    <property type="evidence" value="ECO:0007669"/>
    <property type="project" value="InterPro"/>
</dbReference>
<dbReference type="GO" id="GO:0017040">
    <property type="term" value="F:N-acylsphingosine amidohydrolase activity"/>
    <property type="evidence" value="ECO:0007669"/>
    <property type="project" value="InterPro"/>
</dbReference>
<dbReference type="GO" id="GO:0016020">
    <property type="term" value="C:membrane"/>
    <property type="evidence" value="ECO:0007669"/>
    <property type="project" value="GOC"/>
</dbReference>
<dbReference type="PANTHER" id="PTHR12670:SF1">
    <property type="entry name" value="NEUTRAL CERAMIDASE"/>
    <property type="match status" value="1"/>
</dbReference>
<dbReference type="GO" id="GO:0005576">
    <property type="term" value="C:extracellular region"/>
    <property type="evidence" value="ECO:0007669"/>
    <property type="project" value="TreeGrafter"/>
</dbReference>